<dbReference type="SUPFAM" id="SSF54423">
    <property type="entry name" value="DsbC/DsbG N-terminal domain-like"/>
    <property type="match status" value="1"/>
</dbReference>
<keyword evidence="6 7" id="KW-0676">Redox-active center</keyword>
<evidence type="ECO:0000256" key="7">
    <source>
        <dbReference type="RuleBase" id="RU364038"/>
    </source>
</evidence>
<feature type="signal peptide" evidence="7">
    <location>
        <begin position="1"/>
        <end position="32"/>
    </location>
</feature>
<evidence type="ECO:0000259" key="9">
    <source>
        <dbReference type="Pfam" id="PF10411"/>
    </source>
</evidence>
<keyword evidence="12" id="KW-1185">Reference proteome</keyword>
<evidence type="ECO:0000256" key="5">
    <source>
        <dbReference type="ARBA" id="ARBA00023157"/>
    </source>
</evidence>
<dbReference type="InterPro" id="IPR051470">
    <property type="entry name" value="Thiol:disulfide_interchange"/>
</dbReference>
<comment type="function">
    <text evidence="7">Required for disulfide bond formation in some periplasmic proteins. Acts by transferring its disulfide bond to other proteins and is reduced in the process.</text>
</comment>
<dbReference type="PANTHER" id="PTHR35272">
    <property type="entry name" value="THIOL:DISULFIDE INTERCHANGE PROTEIN DSBC-RELATED"/>
    <property type="match status" value="1"/>
</dbReference>
<dbReference type="InterPro" id="IPR009094">
    <property type="entry name" value="DiS-bond_isomerase_DsbC/G_N_sf"/>
</dbReference>
<evidence type="ECO:0000313" key="12">
    <source>
        <dbReference type="Proteomes" id="UP000776983"/>
    </source>
</evidence>
<organism evidence="11 12">
    <name type="scientific">Mesopusillimonas faecipullorum</name>
    <dbReference type="NCBI Taxonomy" id="2755040"/>
    <lineage>
        <taxon>Bacteria</taxon>
        <taxon>Pseudomonadati</taxon>
        <taxon>Pseudomonadota</taxon>
        <taxon>Betaproteobacteria</taxon>
        <taxon>Burkholderiales</taxon>
        <taxon>Alcaligenaceae</taxon>
        <taxon>Mesopusillimonas</taxon>
    </lineage>
</organism>
<dbReference type="InterPro" id="IPR017937">
    <property type="entry name" value="Thioredoxin_CS"/>
</dbReference>
<name>A0ABS8CDS3_9BURK</name>
<evidence type="ECO:0000256" key="8">
    <source>
        <dbReference type="SAM" id="MobiDB-lite"/>
    </source>
</evidence>
<dbReference type="PROSITE" id="PS51257">
    <property type="entry name" value="PROKAR_LIPOPROTEIN"/>
    <property type="match status" value="1"/>
</dbReference>
<dbReference type="PROSITE" id="PS00194">
    <property type="entry name" value="THIOREDOXIN_1"/>
    <property type="match status" value="1"/>
</dbReference>
<evidence type="ECO:0000256" key="1">
    <source>
        <dbReference type="ARBA" id="ARBA00004418"/>
    </source>
</evidence>
<dbReference type="Gene3D" id="3.10.450.70">
    <property type="entry name" value="Disulphide bond isomerase, DsbC/G, N-terminal"/>
    <property type="match status" value="1"/>
</dbReference>
<dbReference type="Proteomes" id="UP000776983">
    <property type="component" value="Unassembled WGS sequence"/>
</dbReference>
<dbReference type="CDD" id="cd03020">
    <property type="entry name" value="DsbA_DsbC_DsbG"/>
    <property type="match status" value="1"/>
</dbReference>
<evidence type="ECO:0000313" key="11">
    <source>
        <dbReference type="EMBL" id="MCB5364191.1"/>
    </source>
</evidence>
<comment type="similarity">
    <text evidence="2 7">Belongs to the thioredoxin family. DsbC subfamily.</text>
</comment>
<dbReference type="Pfam" id="PF13098">
    <property type="entry name" value="Thioredoxin_2"/>
    <property type="match status" value="1"/>
</dbReference>
<sequence>MPFRSSIRHFRPAQAALALAACWGLMAPAAWADTPAPAEAAAQAPAEQPAEAASPAMAPQPEEAVVSAPTAAELAAAEKAKVEQAKATIKQSFAQRFPGVTLGEVEQTPLAGVYEIPVQGELYYVDGSGRYMLQGSLIDLETRTDLTAERVAKLTAVDFEKLPLATAVKQVRGTGERKIAIFEDPNCGYCKQFHRTLERFDDITIYSVMFPILAPDSREKATNIMCADDSVAALRSWMLDGKTPAKASCETNIDELLAFGKQHNVRGTPAVFFEDGSRVGGAMTFEQLTRRLEGVKKPS</sequence>
<dbReference type="InterPro" id="IPR033954">
    <property type="entry name" value="DiS-bond_Isoase_DsbC/G"/>
</dbReference>
<feature type="domain" description="Thioredoxin-like fold" evidence="10">
    <location>
        <begin position="172"/>
        <end position="291"/>
    </location>
</feature>
<evidence type="ECO:0000256" key="3">
    <source>
        <dbReference type="ARBA" id="ARBA00022729"/>
    </source>
</evidence>
<feature type="region of interest" description="Disordered" evidence="8">
    <location>
        <begin position="38"/>
        <end position="65"/>
    </location>
</feature>
<keyword evidence="5" id="KW-1015">Disulfide bond</keyword>
<gene>
    <name evidence="11" type="ORF">H0484_10580</name>
</gene>
<reference evidence="11 12" key="1">
    <citation type="submission" date="2020-07" db="EMBL/GenBank/DDBJ databases">
        <title>Pusillimonas sp. nov., isolated from poultry manure in Taiwan.</title>
        <authorList>
            <person name="Lin S.-Y."/>
            <person name="Tang Y.-S."/>
            <person name="Young C.-C."/>
        </authorList>
    </citation>
    <scope>NUCLEOTIDE SEQUENCE [LARGE SCALE GENOMIC DNA]</scope>
    <source>
        <strain evidence="11 12">CC-YST705</strain>
    </source>
</reference>
<dbReference type="InterPro" id="IPR012336">
    <property type="entry name" value="Thioredoxin-like_fold"/>
</dbReference>
<accession>A0ABS8CDS3</accession>
<keyword evidence="3 7" id="KW-0732">Signal</keyword>
<dbReference type="Gene3D" id="3.40.30.10">
    <property type="entry name" value="Glutaredoxin"/>
    <property type="match status" value="1"/>
</dbReference>
<dbReference type="SUPFAM" id="SSF52833">
    <property type="entry name" value="Thioredoxin-like"/>
    <property type="match status" value="1"/>
</dbReference>
<dbReference type="RefSeq" id="WP_226954615.1">
    <property type="nucleotide sequence ID" value="NZ_JACDXW010000005.1"/>
</dbReference>
<protein>
    <recommendedName>
        <fullName evidence="7">Thiol:disulfide interchange protein</fullName>
    </recommendedName>
</protein>
<keyword evidence="4 7" id="KW-0574">Periplasm</keyword>
<comment type="caution">
    <text evidence="11">The sequence shown here is derived from an EMBL/GenBank/DDBJ whole genome shotgun (WGS) entry which is preliminary data.</text>
</comment>
<dbReference type="PANTHER" id="PTHR35272:SF3">
    <property type="entry name" value="THIOL:DISULFIDE INTERCHANGE PROTEIN DSBC"/>
    <property type="match status" value="1"/>
</dbReference>
<dbReference type="InterPro" id="IPR018950">
    <property type="entry name" value="DiS-bond_isomerase_DsbC/G_N"/>
</dbReference>
<dbReference type="Pfam" id="PF10411">
    <property type="entry name" value="DsbC_N"/>
    <property type="match status" value="1"/>
</dbReference>
<dbReference type="EMBL" id="JACDXW010000005">
    <property type="protein sequence ID" value="MCB5364191.1"/>
    <property type="molecule type" value="Genomic_DNA"/>
</dbReference>
<evidence type="ECO:0000259" key="10">
    <source>
        <dbReference type="Pfam" id="PF13098"/>
    </source>
</evidence>
<feature type="domain" description="Disulphide bond isomerase DsbC/G N-terminal" evidence="9">
    <location>
        <begin position="83"/>
        <end position="148"/>
    </location>
</feature>
<dbReference type="InterPro" id="IPR036249">
    <property type="entry name" value="Thioredoxin-like_sf"/>
</dbReference>
<evidence type="ECO:0000256" key="2">
    <source>
        <dbReference type="ARBA" id="ARBA00009813"/>
    </source>
</evidence>
<feature type="chain" id="PRO_5044985262" description="Thiol:disulfide interchange protein" evidence="7">
    <location>
        <begin position="33"/>
        <end position="299"/>
    </location>
</feature>
<comment type="subcellular location">
    <subcellularLocation>
        <location evidence="1 7">Periplasm</location>
    </subcellularLocation>
</comment>
<proteinExistence type="inferred from homology"/>
<evidence type="ECO:0000256" key="6">
    <source>
        <dbReference type="ARBA" id="ARBA00023284"/>
    </source>
</evidence>
<evidence type="ECO:0000256" key="4">
    <source>
        <dbReference type="ARBA" id="ARBA00022764"/>
    </source>
</evidence>